<dbReference type="AlphaFoldDB" id="A0AAV9JQ78"/>
<dbReference type="Proteomes" id="UP001324427">
    <property type="component" value="Unassembled WGS sequence"/>
</dbReference>
<comment type="subcellular location">
    <subcellularLocation>
        <location evidence="1">Nucleus</location>
    </subcellularLocation>
</comment>
<dbReference type="InterPro" id="IPR019331">
    <property type="entry name" value="FAM192A/Fyv6_N"/>
</dbReference>
<evidence type="ECO:0000256" key="3">
    <source>
        <dbReference type="SAM" id="MobiDB-lite"/>
    </source>
</evidence>
<dbReference type="EMBL" id="JAVFHQ010000011">
    <property type="protein sequence ID" value="KAK4547349.1"/>
    <property type="molecule type" value="Genomic_DNA"/>
</dbReference>
<evidence type="ECO:0000313" key="6">
    <source>
        <dbReference type="Proteomes" id="UP001324427"/>
    </source>
</evidence>
<comment type="caution">
    <text evidence="5">The sequence shown here is derived from an EMBL/GenBank/DDBJ whole genome shotgun (WGS) entry which is preliminary data.</text>
</comment>
<evidence type="ECO:0000256" key="2">
    <source>
        <dbReference type="ARBA" id="ARBA00023242"/>
    </source>
</evidence>
<evidence type="ECO:0000259" key="4">
    <source>
        <dbReference type="Pfam" id="PF10187"/>
    </source>
</evidence>
<sequence>MSRFVSAGGADEPTAQDEAWLEAQRKIEATRQKKPEVGQQEDGKSLFDTLQANKAAKQDAFEEATRLRNQFRSLDEDEVDFLDSVLESTRSKEASVKKETMEQLAAFRTQREEAEKAATQEEVAGSVAATETWAVGPRKRKKGRETEGIGGVKIRRTSTAEAKGDTAGQKSIAAQDVGRQLREPPEAGKKAGPVKDNAMAPKKAASPAATAEAPPAPVPALGLAAYSSDEED</sequence>
<proteinExistence type="predicted"/>
<name>A0AAV9JQ78_9PEZI</name>
<protein>
    <recommendedName>
        <fullName evidence="4">FAM192A/Fyv6 N-terminal domain-containing protein</fullName>
    </recommendedName>
</protein>
<evidence type="ECO:0000256" key="1">
    <source>
        <dbReference type="ARBA" id="ARBA00004123"/>
    </source>
</evidence>
<keyword evidence="6" id="KW-1185">Reference proteome</keyword>
<accession>A0AAV9JQ78</accession>
<feature type="domain" description="FAM192A/Fyv6 N-terminal" evidence="4">
    <location>
        <begin position="4"/>
        <end position="108"/>
    </location>
</feature>
<dbReference type="InterPro" id="IPR039845">
    <property type="entry name" value="FAM192A"/>
</dbReference>
<feature type="compositionally biased region" description="Basic and acidic residues" evidence="3">
    <location>
        <begin position="179"/>
        <end position="189"/>
    </location>
</feature>
<dbReference type="Pfam" id="PF10187">
    <property type="entry name" value="FAM192A_Fyv6_N"/>
    <property type="match status" value="1"/>
</dbReference>
<dbReference type="PANTHER" id="PTHR13495:SF0">
    <property type="entry name" value="PSME3-INTERACTING PROTEIN"/>
    <property type="match status" value="1"/>
</dbReference>
<keyword evidence="2" id="KW-0539">Nucleus</keyword>
<reference evidence="5 6" key="1">
    <citation type="submission" date="2021-11" db="EMBL/GenBank/DDBJ databases">
        <title>Black yeast isolated from Biological Soil Crust.</title>
        <authorList>
            <person name="Kurbessoian T."/>
        </authorList>
    </citation>
    <scope>NUCLEOTIDE SEQUENCE [LARGE SCALE GENOMIC DNA]</scope>
    <source>
        <strain evidence="5 6">CCFEE 5522</strain>
    </source>
</reference>
<organism evidence="5 6">
    <name type="scientific">Oleoguttula mirabilis</name>
    <dbReference type="NCBI Taxonomy" id="1507867"/>
    <lineage>
        <taxon>Eukaryota</taxon>
        <taxon>Fungi</taxon>
        <taxon>Dikarya</taxon>
        <taxon>Ascomycota</taxon>
        <taxon>Pezizomycotina</taxon>
        <taxon>Dothideomycetes</taxon>
        <taxon>Dothideomycetidae</taxon>
        <taxon>Mycosphaerellales</taxon>
        <taxon>Teratosphaeriaceae</taxon>
        <taxon>Oleoguttula</taxon>
    </lineage>
</organism>
<evidence type="ECO:0000313" key="5">
    <source>
        <dbReference type="EMBL" id="KAK4547349.1"/>
    </source>
</evidence>
<feature type="region of interest" description="Disordered" evidence="3">
    <location>
        <begin position="111"/>
        <end position="232"/>
    </location>
</feature>
<gene>
    <name evidence="5" type="ORF">LTR36_001005</name>
</gene>
<dbReference type="PANTHER" id="PTHR13495">
    <property type="entry name" value="NEFA-INTERACTING NUCLEAR PROTEIN NIP30"/>
    <property type="match status" value="1"/>
</dbReference>
<dbReference type="GO" id="GO:0005634">
    <property type="term" value="C:nucleus"/>
    <property type="evidence" value="ECO:0007669"/>
    <property type="project" value="UniProtKB-SubCell"/>
</dbReference>
<feature type="compositionally biased region" description="Low complexity" evidence="3">
    <location>
        <begin position="198"/>
        <end position="225"/>
    </location>
</feature>